<proteinExistence type="predicted"/>
<accession>A0ACB8EQ19</accession>
<protein>
    <submittedName>
        <fullName evidence="1">Uncharacterized protein</fullName>
    </submittedName>
</protein>
<evidence type="ECO:0000313" key="1">
    <source>
        <dbReference type="EMBL" id="KAH7994490.1"/>
    </source>
</evidence>
<organism evidence="1 2">
    <name type="scientific">Sphaerodactylus townsendi</name>
    <dbReference type="NCBI Taxonomy" id="933632"/>
    <lineage>
        <taxon>Eukaryota</taxon>
        <taxon>Metazoa</taxon>
        <taxon>Chordata</taxon>
        <taxon>Craniata</taxon>
        <taxon>Vertebrata</taxon>
        <taxon>Euteleostomi</taxon>
        <taxon>Lepidosauria</taxon>
        <taxon>Squamata</taxon>
        <taxon>Bifurcata</taxon>
        <taxon>Gekkota</taxon>
        <taxon>Sphaerodactylidae</taxon>
        <taxon>Sphaerodactylus</taxon>
    </lineage>
</organism>
<name>A0ACB8EQ19_9SAUR</name>
<keyword evidence="2" id="KW-1185">Reference proteome</keyword>
<reference evidence="1" key="1">
    <citation type="submission" date="2021-08" db="EMBL/GenBank/DDBJ databases">
        <title>The first chromosome-level gecko genome reveals the dynamic sex chromosomes of Neotropical dwarf geckos (Sphaerodactylidae: Sphaerodactylus).</title>
        <authorList>
            <person name="Pinto B.J."/>
            <person name="Keating S.E."/>
            <person name="Gamble T."/>
        </authorList>
    </citation>
    <scope>NUCLEOTIDE SEQUENCE</scope>
    <source>
        <strain evidence="1">TG3544</strain>
    </source>
</reference>
<evidence type="ECO:0000313" key="2">
    <source>
        <dbReference type="Proteomes" id="UP000827872"/>
    </source>
</evidence>
<dbReference type="EMBL" id="CM037620">
    <property type="protein sequence ID" value="KAH7994490.1"/>
    <property type="molecule type" value="Genomic_DNA"/>
</dbReference>
<gene>
    <name evidence="1" type="ORF">K3G42_008343</name>
</gene>
<sequence length="105" mass="11145">MVTPHHPVVTECPTGKMGARNIPNPVVFMASLAGSKMAGKACCSKRRPRVSSPFLLHKLAASQFLGLQAKPTLKWCIWAVVHIRASSLNTGGLSCGSCTRKVDSG</sequence>
<dbReference type="Proteomes" id="UP000827872">
    <property type="component" value="Linkage Group LG07"/>
</dbReference>
<comment type="caution">
    <text evidence="1">The sequence shown here is derived from an EMBL/GenBank/DDBJ whole genome shotgun (WGS) entry which is preliminary data.</text>
</comment>